<name>A0A383EIC6_9ZZZZ</name>
<evidence type="ECO:0000313" key="1">
    <source>
        <dbReference type="EMBL" id="SVE56596.1"/>
    </source>
</evidence>
<dbReference type="AlphaFoldDB" id="A0A383EIC6"/>
<protein>
    <recommendedName>
        <fullName evidence="2">Cobalamin biosynthesis protein CobT VWA domain-containing protein</fullName>
    </recommendedName>
</protein>
<proteinExistence type="predicted"/>
<feature type="non-terminal residue" evidence="1">
    <location>
        <position position="1"/>
    </location>
</feature>
<gene>
    <name evidence="1" type="ORF">METZ01_LOCUS509450</name>
</gene>
<organism evidence="1">
    <name type="scientific">marine metagenome</name>
    <dbReference type="NCBI Taxonomy" id="408172"/>
    <lineage>
        <taxon>unclassified sequences</taxon>
        <taxon>metagenomes</taxon>
        <taxon>ecological metagenomes</taxon>
    </lineage>
</organism>
<reference evidence="1" key="1">
    <citation type="submission" date="2018-05" db="EMBL/GenBank/DDBJ databases">
        <authorList>
            <person name="Lanie J.A."/>
            <person name="Ng W.-L."/>
            <person name="Kazmierczak K.M."/>
            <person name="Andrzejewski T.M."/>
            <person name="Davidsen T.M."/>
            <person name="Wayne K.J."/>
            <person name="Tettelin H."/>
            <person name="Glass J.I."/>
            <person name="Rusch D."/>
            <person name="Podicherti R."/>
            <person name="Tsui H.-C.T."/>
            <person name="Winkler M.E."/>
        </authorList>
    </citation>
    <scope>NUCLEOTIDE SEQUENCE</scope>
</reference>
<feature type="non-terminal residue" evidence="1">
    <location>
        <position position="230"/>
    </location>
</feature>
<accession>A0A383EIC6</accession>
<sequence>NRGKEYYPYLKRTYKKFINESKKTIMYLVKEFEMKKAATAYKRSTQDKTGIIDPLKLHSYKFNEDIFKRLTITPDAKNHGMMMLLDWSGSMSDCIFKTVQQTIQLVYFCQKTNIPYELYFFSSEMGKNDDDDCSRISKHFKYKPGDRAIDKVKLVNVASHKLKKSKLEESLMYLYHLAMYYDHRYSWRSYLKTGERTPDSVGIPSEYYLGSTPLNESLIIMLKLLPLFKS</sequence>
<dbReference type="EMBL" id="UINC01226205">
    <property type="protein sequence ID" value="SVE56596.1"/>
    <property type="molecule type" value="Genomic_DNA"/>
</dbReference>
<evidence type="ECO:0008006" key="2">
    <source>
        <dbReference type="Google" id="ProtNLM"/>
    </source>
</evidence>